<sequence>MGATEIRRENPTRVVEESSVPILGFWADHPLDDVPDSQRSFAYV</sequence>
<reference evidence="1 2" key="1">
    <citation type="submission" date="2020-07" db="EMBL/GenBank/DDBJ databases">
        <title>Sequencing the genomes of 1000 actinobacteria strains.</title>
        <authorList>
            <person name="Klenk H.-P."/>
        </authorList>
    </citation>
    <scope>NUCLEOTIDE SEQUENCE [LARGE SCALE GENOMIC DNA]</scope>
    <source>
        <strain evidence="1 2">DSM 22083</strain>
    </source>
</reference>
<name>A0A7Y9I2F7_9ACTN</name>
<dbReference type="RefSeq" id="WP_257996725.1">
    <property type="nucleotide sequence ID" value="NZ_JACCBU010000001.1"/>
</dbReference>
<comment type="caution">
    <text evidence="1">The sequence shown here is derived from an EMBL/GenBank/DDBJ whole genome shotgun (WGS) entry which is preliminary data.</text>
</comment>
<keyword evidence="2" id="KW-1185">Reference proteome</keyword>
<organism evidence="1 2">
    <name type="scientific">Microlunatus parietis</name>
    <dbReference type="NCBI Taxonomy" id="682979"/>
    <lineage>
        <taxon>Bacteria</taxon>
        <taxon>Bacillati</taxon>
        <taxon>Actinomycetota</taxon>
        <taxon>Actinomycetes</taxon>
        <taxon>Propionibacteriales</taxon>
        <taxon>Propionibacteriaceae</taxon>
        <taxon>Microlunatus</taxon>
    </lineage>
</organism>
<accession>A0A7Y9I2F7</accession>
<dbReference type="EMBL" id="JACCBU010000001">
    <property type="protein sequence ID" value="NYE68963.1"/>
    <property type="molecule type" value="Genomic_DNA"/>
</dbReference>
<dbReference type="Proteomes" id="UP000569914">
    <property type="component" value="Unassembled WGS sequence"/>
</dbReference>
<evidence type="ECO:0000313" key="2">
    <source>
        <dbReference type="Proteomes" id="UP000569914"/>
    </source>
</evidence>
<protein>
    <submittedName>
        <fullName evidence="1">Uncharacterized protein</fullName>
    </submittedName>
</protein>
<gene>
    <name evidence="1" type="ORF">BKA15_000292</name>
</gene>
<evidence type="ECO:0000313" key="1">
    <source>
        <dbReference type="EMBL" id="NYE68963.1"/>
    </source>
</evidence>
<dbReference type="AlphaFoldDB" id="A0A7Y9I2F7"/>
<proteinExistence type="predicted"/>